<evidence type="ECO:0000313" key="3">
    <source>
        <dbReference type="Proteomes" id="UP001152592"/>
    </source>
</evidence>
<feature type="region of interest" description="Disordered" evidence="1">
    <location>
        <begin position="161"/>
        <end position="197"/>
    </location>
</feature>
<accession>A0A9W4N7X5</accession>
<name>A0A9W4N7X5_9EURO</name>
<proteinExistence type="predicted"/>
<evidence type="ECO:0000256" key="1">
    <source>
        <dbReference type="SAM" id="MobiDB-lite"/>
    </source>
</evidence>
<feature type="compositionally biased region" description="Low complexity" evidence="1">
    <location>
        <begin position="187"/>
        <end position="197"/>
    </location>
</feature>
<dbReference type="OrthoDB" id="4449395at2759"/>
<comment type="caution">
    <text evidence="2">The sequence shown here is derived from an EMBL/GenBank/DDBJ whole genome shotgun (WGS) entry which is preliminary data.</text>
</comment>
<gene>
    <name evidence="2" type="ORF">PSALAMII_LOCUS2298</name>
</gene>
<dbReference type="EMBL" id="CAJVPD010000100">
    <property type="protein sequence ID" value="CAG8320573.1"/>
    <property type="molecule type" value="Genomic_DNA"/>
</dbReference>
<reference evidence="2" key="1">
    <citation type="submission" date="2021-07" db="EMBL/GenBank/DDBJ databases">
        <authorList>
            <person name="Branca A.L. A."/>
        </authorList>
    </citation>
    <scope>NUCLEOTIDE SEQUENCE</scope>
</reference>
<evidence type="ECO:0000313" key="2">
    <source>
        <dbReference type="EMBL" id="CAG8320573.1"/>
    </source>
</evidence>
<dbReference type="Proteomes" id="UP001152592">
    <property type="component" value="Unassembled WGS sequence"/>
</dbReference>
<protein>
    <submittedName>
        <fullName evidence="2">Uncharacterized protein</fullName>
    </submittedName>
</protein>
<sequence>MKDESPHEPLLAYLDPADIQKHVTPWQEIIMFFARTQAHANHPRPIPADEPEPFEIRPIKHALLNFCIDLLQQEIRNNEYGCAIICATAVIRRRQFGWATPKNFPPRISSLIKITRFLVLHKALRLDPRSLEIRRGFAGQADQRWFTGDIIQFDEAYTYKDTGSPRAPSSPMAIRRSPPTQDERLGPLTPAQQQPPTQTFPQWVKYLVDLFMVRGTNSPIQW</sequence>
<organism evidence="2 3">
    <name type="scientific">Penicillium salamii</name>
    <dbReference type="NCBI Taxonomy" id="1612424"/>
    <lineage>
        <taxon>Eukaryota</taxon>
        <taxon>Fungi</taxon>
        <taxon>Dikarya</taxon>
        <taxon>Ascomycota</taxon>
        <taxon>Pezizomycotina</taxon>
        <taxon>Eurotiomycetes</taxon>
        <taxon>Eurotiomycetidae</taxon>
        <taxon>Eurotiales</taxon>
        <taxon>Aspergillaceae</taxon>
        <taxon>Penicillium</taxon>
    </lineage>
</organism>
<dbReference type="AlphaFoldDB" id="A0A9W4N7X5"/>